<feature type="non-terminal residue" evidence="3">
    <location>
        <position position="61"/>
    </location>
</feature>
<name>A0A485NN82_LYNPA</name>
<evidence type="ECO:0000313" key="3">
    <source>
        <dbReference type="EMBL" id="VFV33638.1"/>
    </source>
</evidence>
<dbReference type="EMBL" id="CAAGRJ010018292">
    <property type="protein sequence ID" value="VFV33638.1"/>
    <property type="molecule type" value="Genomic_DNA"/>
</dbReference>
<dbReference type="Proteomes" id="UP000386466">
    <property type="component" value="Unassembled WGS sequence"/>
</dbReference>
<sequence length="61" mass="6774">MTCEYTWPNHLLGSDRAAASALLEQHGLQGDVAFGHTKLFIRSPQTLVTLEQSRARLIPII</sequence>
<feature type="domain" description="Myosin motor" evidence="2">
    <location>
        <begin position="1"/>
        <end position="55"/>
    </location>
</feature>
<organism evidence="3 4">
    <name type="scientific">Lynx pardinus</name>
    <name type="common">Iberian lynx</name>
    <name type="synonym">Felis pardina</name>
    <dbReference type="NCBI Taxonomy" id="191816"/>
    <lineage>
        <taxon>Eukaryota</taxon>
        <taxon>Metazoa</taxon>
        <taxon>Chordata</taxon>
        <taxon>Craniata</taxon>
        <taxon>Vertebrata</taxon>
        <taxon>Euteleostomi</taxon>
        <taxon>Mammalia</taxon>
        <taxon>Eutheria</taxon>
        <taxon>Laurasiatheria</taxon>
        <taxon>Carnivora</taxon>
        <taxon>Feliformia</taxon>
        <taxon>Felidae</taxon>
        <taxon>Felinae</taxon>
        <taxon>Lynx</taxon>
    </lineage>
</organism>
<dbReference type="GO" id="GO:0003779">
    <property type="term" value="F:actin binding"/>
    <property type="evidence" value="ECO:0007669"/>
    <property type="project" value="UniProtKB-KW"/>
</dbReference>
<comment type="caution">
    <text evidence="1">Lacks conserved residue(s) required for the propagation of feature annotation.</text>
</comment>
<dbReference type="InterPro" id="IPR001609">
    <property type="entry name" value="Myosin_head_motor_dom-like"/>
</dbReference>
<reference evidence="3 4" key="1">
    <citation type="submission" date="2019-01" db="EMBL/GenBank/DDBJ databases">
        <authorList>
            <person name="Alioto T."/>
            <person name="Alioto T."/>
        </authorList>
    </citation>
    <scope>NUCLEOTIDE SEQUENCE [LARGE SCALE GENOMIC DNA]</scope>
</reference>
<keyword evidence="1" id="KW-0505">Motor protein</keyword>
<comment type="similarity">
    <text evidence="1">Belongs to the TRAFAC class myosin-kinesin ATPase superfamily. Myosin family.</text>
</comment>
<dbReference type="GO" id="GO:0005524">
    <property type="term" value="F:ATP binding"/>
    <property type="evidence" value="ECO:0007669"/>
    <property type="project" value="InterPro"/>
</dbReference>
<evidence type="ECO:0000259" key="2">
    <source>
        <dbReference type="PROSITE" id="PS51456"/>
    </source>
</evidence>
<dbReference type="GO" id="GO:0016459">
    <property type="term" value="C:myosin complex"/>
    <property type="evidence" value="ECO:0007669"/>
    <property type="project" value="UniProtKB-KW"/>
</dbReference>
<protein>
    <submittedName>
        <fullName evidence="3">Low quality protein: myosin-ig-like</fullName>
    </submittedName>
</protein>
<proteinExistence type="inferred from homology"/>
<gene>
    <name evidence="3" type="ORF">LYPA_23C016217</name>
</gene>
<evidence type="ECO:0000256" key="1">
    <source>
        <dbReference type="PROSITE-ProRule" id="PRU00782"/>
    </source>
</evidence>
<dbReference type="PROSITE" id="PS51456">
    <property type="entry name" value="MYOSIN_MOTOR"/>
    <property type="match status" value="1"/>
</dbReference>
<dbReference type="AlphaFoldDB" id="A0A485NN82"/>
<keyword evidence="1" id="KW-0518">Myosin</keyword>
<accession>A0A485NN82</accession>
<evidence type="ECO:0000313" key="4">
    <source>
        <dbReference type="Proteomes" id="UP000386466"/>
    </source>
</evidence>
<keyword evidence="4" id="KW-1185">Reference proteome</keyword>
<keyword evidence="1" id="KW-0009">Actin-binding</keyword>
<dbReference type="GO" id="GO:0003774">
    <property type="term" value="F:cytoskeletal motor activity"/>
    <property type="evidence" value="ECO:0007669"/>
    <property type="project" value="InterPro"/>
</dbReference>